<keyword evidence="1" id="KW-0456">Lyase</keyword>
<dbReference type="InterPro" id="IPR006311">
    <property type="entry name" value="TAT_signal"/>
</dbReference>
<proteinExistence type="predicted"/>
<organism evidence="4 5">
    <name type="scientific">Anseongella ginsenosidimutans</name>
    <dbReference type="NCBI Taxonomy" id="496056"/>
    <lineage>
        <taxon>Bacteria</taxon>
        <taxon>Pseudomonadati</taxon>
        <taxon>Bacteroidota</taxon>
        <taxon>Sphingobacteriia</taxon>
        <taxon>Sphingobacteriales</taxon>
        <taxon>Sphingobacteriaceae</taxon>
        <taxon>Anseongella</taxon>
    </lineage>
</organism>
<evidence type="ECO:0000313" key="5">
    <source>
        <dbReference type="Proteomes" id="UP000295807"/>
    </source>
</evidence>
<name>A0A4R3KSN6_9SPHI</name>
<dbReference type="GO" id="GO:0016831">
    <property type="term" value="F:carboxy-lyase activity"/>
    <property type="evidence" value="ECO:0007669"/>
    <property type="project" value="InterPro"/>
</dbReference>
<dbReference type="Proteomes" id="UP000295807">
    <property type="component" value="Unassembled WGS sequence"/>
</dbReference>
<protein>
    <recommendedName>
        <fullName evidence="3">Amidohydrolase-related domain-containing protein</fullName>
    </recommendedName>
</protein>
<evidence type="ECO:0000256" key="1">
    <source>
        <dbReference type="ARBA" id="ARBA00023239"/>
    </source>
</evidence>
<dbReference type="GO" id="GO:0005737">
    <property type="term" value="C:cytoplasm"/>
    <property type="evidence" value="ECO:0007669"/>
    <property type="project" value="TreeGrafter"/>
</dbReference>
<dbReference type="Gene3D" id="3.20.20.140">
    <property type="entry name" value="Metal-dependent hydrolases"/>
    <property type="match status" value="1"/>
</dbReference>
<reference evidence="4 5" key="1">
    <citation type="submission" date="2019-03" db="EMBL/GenBank/DDBJ databases">
        <title>Genomic Encyclopedia of Type Strains, Phase IV (KMG-IV): sequencing the most valuable type-strain genomes for metagenomic binning, comparative biology and taxonomic classification.</title>
        <authorList>
            <person name="Goeker M."/>
        </authorList>
    </citation>
    <scope>NUCLEOTIDE SEQUENCE [LARGE SCALE GENOMIC DNA]</scope>
    <source>
        <strain evidence="4 5">DSM 21100</strain>
    </source>
</reference>
<dbReference type="GO" id="GO:0019748">
    <property type="term" value="P:secondary metabolic process"/>
    <property type="evidence" value="ECO:0007669"/>
    <property type="project" value="TreeGrafter"/>
</dbReference>
<dbReference type="InterPro" id="IPR006680">
    <property type="entry name" value="Amidohydro-rel"/>
</dbReference>
<dbReference type="GO" id="GO:0016787">
    <property type="term" value="F:hydrolase activity"/>
    <property type="evidence" value="ECO:0007669"/>
    <property type="project" value="InterPro"/>
</dbReference>
<keyword evidence="2" id="KW-0732">Signal</keyword>
<dbReference type="PROSITE" id="PS51318">
    <property type="entry name" value="TAT"/>
    <property type="match status" value="1"/>
</dbReference>
<dbReference type="SUPFAM" id="SSF51556">
    <property type="entry name" value="Metallo-dependent hydrolases"/>
    <property type="match status" value="1"/>
</dbReference>
<feature type="chain" id="PRO_5020776854" description="Amidohydrolase-related domain-containing protein" evidence="2">
    <location>
        <begin position="27"/>
        <end position="311"/>
    </location>
</feature>
<dbReference type="AlphaFoldDB" id="A0A4R3KSN6"/>
<evidence type="ECO:0000259" key="3">
    <source>
        <dbReference type="Pfam" id="PF04909"/>
    </source>
</evidence>
<dbReference type="EMBL" id="SMAD01000006">
    <property type="protein sequence ID" value="TCS86741.1"/>
    <property type="molecule type" value="Genomic_DNA"/>
</dbReference>
<evidence type="ECO:0000313" key="4">
    <source>
        <dbReference type="EMBL" id="TCS86741.1"/>
    </source>
</evidence>
<keyword evidence="5" id="KW-1185">Reference proteome</keyword>
<feature type="domain" description="Amidohydrolase-related" evidence="3">
    <location>
        <begin position="58"/>
        <end position="271"/>
    </location>
</feature>
<dbReference type="PANTHER" id="PTHR21240">
    <property type="entry name" value="2-AMINO-3-CARBOXYLMUCONATE-6-SEMIALDEHYDE DECARBOXYLASE"/>
    <property type="match status" value="1"/>
</dbReference>
<dbReference type="InterPro" id="IPR032465">
    <property type="entry name" value="ACMSD"/>
</dbReference>
<sequence length="311" mass="34683">MNTSRRKFFRNAAGIAGGLAASGALASVGEQVPVSPGSHATRRRGIPLMEQVMSYRKIDSHAHVYFSPESPGVQLAFADRLGIEKLVISRPMRPGSKGTPEEFRECNDLVLRCVREYPDRFIGQMTLNPQFRRESMEEVARCIDQGMAGLKVYNHVKINDPLFYPIIEKFIDLKMIILMHVGIGKSRITYDAGEPPNVSIPSDFVEAAARYPEAMFQFAHLAGGEDWEDACKALKGSPNVYVDISGSNNDAEIVDFALEYLGEDRIFFGCDNSFYQGVGHVLAARLSESQRKKVFFENYNKILGKCGRNVD</sequence>
<dbReference type="Pfam" id="PF04909">
    <property type="entry name" value="Amidohydro_2"/>
    <property type="match status" value="1"/>
</dbReference>
<feature type="signal peptide" evidence="2">
    <location>
        <begin position="1"/>
        <end position="26"/>
    </location>
</feature>
<dbReference type="InterPro" id="IPR032466">
    <property type="entry name" value="Metal_Hydrolase"/>
</dbReference>
<evidence type="ECO:0000256" key="2">
    <source>
        <dbReference type="SAM" id="SignalP"/>
    </source>
</evidence>
<gene>
    <name evidence="4" type="ORF">EDD80_10650</name>
</gene>
<accession>A0A4R3KSN6</accession>
<dbReference type="RefSeq" id="WP_225975238.1">
    <property type="nucleotide sequence ID" value="NZ_CP042432.1"/>
</dbReference>
<comment type="caution">
    <text evidence="4">The sequence shown here is derived from an EMBL/GenBank/DDBJ whole genome shotgun (WGS) entry which is preliminary data.</text>
</comment>
<dbReference type="PANTHER" id="PTHR21240:SF28">
    <property type="entry name" value="ISO-OROTATE DECARBOXYLASE (EUROFUNG)"/>
    <property type="match status" value="1"/>
</dbReference>